<dbReference type="PROSITE" id="PS51257">
    <property type="entry name" value="PROKAR_LIPOPROTEIN"/>
    <property type="match status" value="1"/>
</dbReference>
<evidence type="ECO:0000313" key="1">
    <source>
        <dbReference type="EMBL" id="RTE64812.1"/>
    </source>
</evidence>
<dbReference type="EMBL" id="RQXW01000017">
    <property type="protein sequence ID" value="RTE64812.1"/>
    <property type="molecule type" value="Genomic_DNA"/>
</dbReference>
<evidence type="ECO:0000313" key="2">
    <source>
        <dbReference type="Proteomes" id="UP000283087"/>
    </source>
</evidence>
<keyword evidence="2" id="KW-1185">Reference proteome</keyword>
<protein>
    <submittedName>
        <fullName evidence="1">Uncharacterized protein</fullName>
    </submittedName>
</protein>
<dbReference type="AlphaFoldDB" id="A0A430KMW6"/>
<sequence>MKSYGMGLGLVLLSLLLSVMLSGCVAIGEKFASENYLVDLKHQRYCIEGRSKCHLLSLIQPSFRESWIADAFAMPKQYYSWSGDELATLLLNPPDHSYQAERIGDQLYRVPPTYATHVIWDVLAMEYFELYRDDEGSGLIHMGWPQPRRFSVTH</sequence>
<dbReference type="Proteomes" id="UP000283087">
    <property type="component" value="Unassembled WGS sequence"/>
</dbReference>
<accession>A0A430KMW6</accession>
<dbReference type="OrthoDB" id="6119956at2"/>
<proteinExistence type="predicted"/>
<dbReference type="RefSeq" id="WP_126159604.1">
    <property type="nucleotide sequence ID" value="NZ_RQXW01000017.1"/>
</dbReference>
<name>A0A430KMW6_9GAMM</name>
<comment type="caution">
    <text evidence="1">The sequence shown here is derived from an EMBL/GenBank/DDBJ whole genome shotgun (WGS) entry which is preliminary data.</text>
</comment>
<reference evidence="1 2" key="1">
    <citation type="submission" date="2018-11" db="EMBL/GenBank/DDBJ databases">
        <title>The draft genome sequence of Amphritea opalescens ANRC-JH13T.</title>
        <authorList>
            <person name="Fang Z."/>
            <person name="Zhang Y."/>
            <person name="Han X."/>
        </authorList>
    </citation>
    <scope>NUCLEOTIDE SEQUENCE [LARGE SCALE GENOMIC DNA]</scope>
    <source>
        <strain evidence="1 2">ANRC-JH13</strain>
    </source>
</reference>
<gene>
    <name evidence="1" type="ORF">EH243_15650</name>
</gene>
<organism evidence="1 2">
    <name type="scientific">Amphritea opalescens</name>
    <dbReference type="NCBI Taxonomy" id="2490544"/>
    <lineage>
        <taxon>Bacteria</taxon>
        <taxon>Pseudomonadati</taxon>
        <taxon>Pseudomonadota</taxon>
        <taxon>Gammaproteobacteria</taxon>
        <taxon>Oceanospirillales</taxon>
        <taxon>Oceanospirillaceae</taxon>
        <taxon>Amphritea</taxon>
    </lineage>
</organism>